<gene>
    <name evidence="3" type="ORF">EAX61_10430</name>
</gene>
<evidence type="ECO:0000256" key="1">
    <source>
        <dbReference type="ARBA" id="ARBA00022729"/>
    </source>
</evidence>
<name>A0A3M0GL56_9FLAO</name>
<keyword evidence="1" id="KW-0732">Signal</keyword>
<reference evidence="3 4" key="1">
    <citation type="submission" date="2018-10" db="EMBL/GenBank/DDBJ databases">
        <title>Dokdonia luteus sp. nov., isolated from sea water.</title>
        <authorList>
            <person name="Zhou L.Y."/>
            <person name="Du Z.J."/>
        </authorList>
    </citation>
    <scope>NUCLEOTIDE SEQUENCE [LARGE SCALE GENOMIC DNA]</scope>
    <source>
        <strain evidence="3 4">SH27</strain>
    </source>
</reference>
<organism evidence="3 4">
    <name type="scientific">Dokdonia sinensis</name>
    <dbReference type="NCBI Taxonomy" id="2479847"/>
    <lineage>
        <taxon>Bacteria</taxon>
        <taxon>Pseudomonadati</taxon>
        <taxon>Bacteroidota</taxon>
        <taxon>Flavobacteriia</taxon>
        <taxon>Flavobacteriales</taxon>
        <taxon>Flavobacteriaceae</taxon>
        <taxon>Dokdonia</taxon>
    </lineage>
</organism>
<evidence type="ECO:0000313" key="4">
    <source>
        <dbReference type="Proteomes" id="UP000281985"/>
    </source>
</evidence>
<accession>A0A3M0GL56</accession>
<keyword evidence="4" id="KW-1185">Reference proteome</keyword>
<evidence type="ECO:0000259" key="2">
    <source>
        <dbReference type="Pfam" id="PF13205"/>
    </source>
</evidence>
<protein>
    <recommendedName>
        <fullName evidence="2">SbsA Ig-like domain-containing protein</fullName>
    </recommendedName>
</protein>
<dbReference type="Proteomes" id="UP000281985">
    <property type="component" value="Unassembled WGS sequence"/>
</dbReference>
<dbReference type="InterPro" id="IPR032812">
    <property type="entry name" value="SbsA_Ig"/>
</dbReference>
<comment type="caution">
    <text evidence="3">The sequence shown here is derived from an EMBL/GenBank/DDBJ whole genome shotgun (WGS) entry which is preliminary data.</text>
</comment>
<evidence type="ECO:0000313" key="3">
    <source>
        <dbReference type="EMBL" id="RMB58026.1"/>
    </source>
</evidence>
<sequence length="516" mass="58874">MITCAKQGRISGGPMDSIPPVFVKAVPPNYTTNFDGEEIRIYFDEYIKLKDYQRQLIVSPPLENTLISPQGSASKYISIEIKDTLQPNTTYVFNFGQSVVDNNEENPYSYFKYIMSTGDYIDSLTVRGEIKDALLRAPDNFVTVMLYEADSTYNDSIVYKDRPRYVTNTLDSLTTFEISNLKEGSYKLVAMKDEDANFTYQSKKDKIGFLEGFIDVPKDTSYVLTLFKEEATLKTSRPRHAAKQRLSFGFQGNADSLRVNVLSSVPADFESLITERKNDTLNYWYKPNVETDSLWLEIRGENYVDTTIAKLRDLKPDSLFFTPESRGTLTLKNPFKVTSSVPVTSINDSLISVTGDSIPVPFTTDINLRKSSFDIRFDTKEVTTYEITVLPDAITPYLGARNDTLRYKVRTKEFSDYGDIELTLVNAKRYPYIIQLIDGKGEVSKQVIANEGNVFKFETLSPGNYFIRLIEDANKNGIYDPGSYLEQRQAERVIYYPKEIEVNAGWLPRETFQLKD</sequence>
<dbReference type="Pfam" id="PF13205">
    <property type="entry name" value="Big_5"/>
    <property type="match status" value="1"/>
</dbReference>
<dbReference type="OrthoDB" id="9809989at2"/>
<proteinExistence type="predicted"/>
<feature type="domain" description="SbsA Ig-like" evidence="2">
    <location>
        <begin position="16"/>
        <end position="109"/>
    </location>
</feature>
<dbReference type="AlphaFoldDB" id="A0A3M0GL56"/>
<dbReference type="EMBL" id="REFV01000009">
    <property type="protein sequence ID" value="RMB58026.1"/>
    <property type="molecule type" value="Genomic_DNA"/>
</dbReference>